<organism evidence="1 2">
    <name type="scientific">Ajellomyces capsulatus (strain G186AR / H82 / ATCC MYA-2454 / RMSCC 2432)</name>
    <name type="common">Darling's disease fungus</name>
    <name type="synonym">Histoplasma capsulatum</name>
    <dbReference type="NCBI Taxonomy" id="447093"/>
    <lineage>
        <taxon>Eukaryota</taxon>
        <taxon>Fungi</taxon>
        <taxon>Dikarya</taxon>
        <taxon>Ascomycota</taxon>
        <taxon>Pezizomycotina</taxon>
        <taxon>Eurotiomycetes</taxon>
        <taxon>Eurotiomycetidae</taxon>
        <taxon>Onygenales</taxon>
        <taxon>Ajellomycetaceae</taxon>
        <taxon>Histoplasma</taxon>
    </lineage>
</organism>
<proteinExistence type="predicted"/>
<reference evidence="1" key="1">
    <citation type="submission" date="2009-02" db="EMBL/GenBank/DDBJ databases">
        <title>The Genome Sequence of Ajellomyces capsulatus strain G186AR.</title>
        <authorList>
            <consortium name="The Broad Institute Genome Sequencing Platform"/>
            <person name="Champion M."/>
            <person name="Cuomo C."/>
            <person name="Ma L.-J."/>
            <person name="Henn M.R."/>
            <person name="Sil A."/>
            <person name="Goldman B."/>
            <person name="Young S.K."/>
            <person name="Kodira C.D."/>
            <person name="Zeng Q."/>
            <person name="Koehrsen M."/>
            <person name="Alvarado L."/>
            <person name="Berlin A."/>
            <person name="Borenstein D."/>
            <person name="Chen Z."/>
            <person name="Engels R."/>
            <person name="Freedman E."/>
            <person name="Gellesch M."/>
            <person name="Goldberg J."/>
            <person name="Griggs A."/>
            <person name="Gujja S."/>
            <person name="Heiman D."/>
            <person name="Hepburn T."/>
            <person name="Howarth C."/>
            <person name="Jen D."/>
            <person name="Larson L."/>
            <person name="Lewis B."/>
            <person name="Mehta T."/>
            <person name="Park D."/>
            <person name="Pearson M."/>
            <person name="Roberts A."/>
            <person name="Saif S."/>
            <person name="Shea T."/>
            <person name="Shenoy N."/>
            <person name="Sisk P."/>
            <person name="Stolte C."/>
            <person name="Sykes S."/>
            <person name="Walk T."/>
            <person name="White J."/>
            <person name="Yandava C."/>
            <person name="Klein B."/>
            <person name="McEwen J.G."/>
            <person name="Puccia R."/>
            <person name="Goldman G.H."/>
            <person name="Felipe M.S."/>
            <person name="Nino-Vega G."/>
            <person name="San-Blas G."/>
            <person name="Taylor J."/>
            <person name="Mendoza L."/>
            <person name="Galagan J."/>
            <person name="Nusbaum C."/>
            <person name="Birren B."/>
        </authorList>
    </citation>
    <scope>NUCLEOTIDE SEQUENCE</scope>
    <source>
        <strain evidence="1">G186AR</strain>
    </source>
</reference>
<dbReference type="AlphaFoldDB" id="C0NU93"/>
<dbReference type="EMBL" id="GG663372">
    <property type="protein sequence ID" value="EEH04973.1"/>
    <property type="molecule type" value="Genomic_DNA"/>
</dbReference>
<evidence type="ECO:0000313" key="1">
    <source>
        <dbReference type="EMBL" id="EEH04973.1"/>
    </source>
</evidence>
<gene>
    <name evidence="1" type="ORF">HCBG_06924</name>
</gene>
<keyword evidence="2" id="KW-1185">Reference proteome</keyword>
<dbReference type="HOGENOM" id="CLU_2170314_0_0_1"/>
<sequence>MPVSHHVLDFFCPLNERLEPLHSQHIESTLGDCPVVNEVLQDLAAELLTVDNKIKGAVLRRRMAVHVKRFVIESAVGVELRITAVDGANHFTMEPPTGFYEFATNTLVAM</sequence>
<name>C0NU93_AJECG</name>
<protein>
    <submittedName>
        <fullName evidence="1">Uncharacterized protein</fullName>
    </submittedName>
</protein>
<dbReference type="RefSeq" id="XP_045285454.1">
    <property type="nucleotide sequence ID" value="XM_045433973.1"/>
</dbReference>
<dbReference type="Proteomes" id="UP000001631">
    <property type="component" value="Unassembled WGS sequence"/>
</dbReference>
<dbReference type="GeneID" id="69039940"/>
<dbReference type="InParanoid" id="C0NU93"/>
<accession>C0NU93</accession>
<evidence type="ECO:0000313" key="2">
    <source>
        <dbReference type="Proteomes" id="UP000001631"/>
    </source>
</evidence>